<dbReference type="Proteomes" id="UP000005239">
    <property type="component" value="Unassembled WGS sequence"/>
</dbReference>
<keyword evidence="5 11" id="KW-0812">Transmembrane</keyword>
<evidence type="ECO:0000256" key="9">
    <source>
        <dbReference type="ARBA" id="ARBA00023180"/>
    </source>
</evidence>
<dbReference type="EnsemblMetazoa" id="PPA30609.1">
    <property type="protein sequence ID" value="PPA30609.1"/>
    <property type="gene ID" value="WBGene00203476"/>
</dbReference>
<keyword evidence="7 11" id="KW-1133">Transmembrane helix</keyword>
<reference evidence="12" key="2">
    <citation type="submission" date="2022-06" db="UniProtKB">
        <authorList>
            <consortium name="EnsemblMetazoa"/>
        </authorList>
    </citation>
    <scope>IDENTIFICATION</scope>
    <source>
        <strain evidence="12">PS312</strain>
    </source>
</reference>
<comment type="subcellular location">
    <subcellularLocation>
        <location evidence="1">Membrane</location>
        <topology evidence="1">Single-pass type II membrane protein</topology>
    </subcellularLocation>
</comment>
<keyword evidence="8 11" id="KW-0472">Membrane</keyword>
<evidence type="ECO:0000256" key="6">
    <source>
        <dbReference type="ARBA" id="ARBA00022968"/>
    </source>
</evidence>
<dbReference type="GO" id="GO:0016020">
    <property type="term" value="C:membrane"/>
    <property type="evidence" value="ECO:0007669"/>
    <property type="project" value="UniProtKB-SubCell"/>
</dbReference>
<comment type="pathway">
    <text evidence="2">Protein modification; protein glycosylation.</text>
</comment>
<evidence type="ECO:0000256" key="11">
    <source>
        <dbReference type="SAM" id="Phobius"/>
    </source>
</evidence>
<organism evidence="12 13">
    <name type="scientific">Pristionchus pacificus</name>
    <name type="common">Parasitic nematode worm</name>
    <dbReference type="NCBI Taxonomy" id="54126"/>
    <lineage>
        <taxon>Eukaryota</taxon>
        <taxon>Metazoa</taxon>
        <taxon>Ecdysozoa</taxon>
        <taxon>Nematoda</taxon>
        <taxon>Chromadorea</taxon>
        <taxon>Rhabditida</taxon>
        <taxon>Rhabditina</taxon>
        <taxon>Diplogasteromorpha</taxon>
        <taxon>Diplogasteroidea</taxon>
        <taxon>Neodiplogasteridae</taxon>
        <taxon>Pristionchus</taxon>
    </lineage>
</organism>
<evidence type="ECO:0008006" key="14">
    <source>
        <dbReference type="Google" id="ProtNLM"/>
    </source>
</evidence>
<evidence type="ECO:0000256" key="1">
    <source>
        <dbReference type="ARBA" id="ARBA00004606"/>
    </source>
</evidence>
<evidence type="ECO:0000313" key="12">
    <source>
        <dbReference type="EnsemblMetazoa" id="PPA30609.1"/>
    </source>
</evidence>
<sequence length="545" mass="62727">MVSILICPFFLFPEKSFSCVCGCFFFVSFPFPFFSFPLSFLHSTVKGLSNSSIQLIIKLSLHYSCVPLTQLIFFLFSDPSKEISRNFHQMAPFRSSFPRFNRIRIFIICWLASLTLFVLMGKTESIPKMDNSTLIRMSRSLKDIPSIIDTIDLPCEEGFSGNESAIEKLKKFTFDWSKVHDRIMNSTDRCNIYREEFGFEKSQSSEEERQFPLAFAVLAHNRLEQLLLMLSSVYETHNSFCLSIPSNSDQSFIHLVHGLADCFPNMHILQSGPISWGSYAIMRVTYDCMELLVKKRKDWKYFQYLSGVDAPLRTNLEMVRIMKEWNGLSHVLTMPFQEGRLGNNRNKTRPLRLFKTSLSAIISREAAQVMIKHKKARELIEFLRGTRIADESFWASAMGNPDVMKIPGGFNATQFLIFSKQYSKAKKNGKGAKPRKCSSPPCLSRGFVGRYQTWIRRKCNGSWSNGSCVYGVSDLPSLYSNAAFVAHKLYLDYQPAALICLLKKLKHHRLNPNEYFDARQYNSLPQIEFIRGSSYDNLSRYDLIL</sequence>
<evidence type="ECO:0000256" key="3">
    <source>
        <dbReference type="ARBA" id="ARBA00022676"/>
    </source>
</evidence>
<proteinExistence type="inferred from homology"/>
<dbReference type="PANTHER" id="PTHR19297">
    <property type="entry name" value="GLYCOSYLTRANSFERASE 14 FAMILY MEMBER"/>
    <property type="match status" value="1"/>
</dbReference>
<accession>A0A8R1UKI1</accession>
<gene>
    <name evidence="12" type="primary">WBGene00203476</name>
</gene>
<feature type="transmembrane region" description="Helical" evidence="11">
    <location>
        <begin position="55"/>
        <end position="76"/>
    </location>
</feature>
<dbReference type="InterPro" id="IPR003406">
    <property type="entry name" value="Glyco_trans_14"/>
</dbReference>
<dbReference type="PANTHER" id="PTHR19297:SF185">
    <property type="entry name" value="BETA-1,3-GALACTOSYL-O-GLYCOSYL-GLYCOPROTEIN BETA-1,6-N-ACETYLGLUCOSAMINYLTRANSFERASE 3"/>
    <property type="match status" value="1"/>
</dbReference>
<evidence type="ECO:0000313" key="13">
    <source>
        <dbReference type="Proteomes" id="UP000005239"/>
    </source>
</evidence>
<evidence type="ECO:0000256" key="10">
    <source>
        <dbReference type="ARBA" id="ARBA00038150"/>
    </source>
</evidence>
<comment type="similarity">
    <text evidence="10">Belongs to the glycosyltransferase 14 family.</text>
</comment>
<keyword evidence="3" id="KW-0328">Glycosyltransferase</keyword>
<evidence type="ECO:0000256" key="8">
    <source>
        <dbReference type="ARBA" id="ARBA00023136"/>
    </source>
</evidence>
<protein>
    <recommendedName>
        <fullName evidence="14">Gly-16</fullName>
    </recommendedName>
</protein>
<feature type="transmembrane region" description="Helical" evidence="11">
    <location>
        <begin position="103"/>
        <end position="121"/>
    </location>
</feature>
<reference evidence="13" key="1">
    <citation type="journal article" date="2008" name="Nat. Genet.">
        <title>The Pristionchus pacificus genome provides a unique perspective on nematode lifestyle and parasitism.</title>
        <authorList>
            <person name="Dieterich C."/>
            <person name="Clifton S.W."/>
            <person name="Schuster L.N."/>
            <person name="Chinwalla A."/>
            <person name="Delehaunty K."/>
            <person name="Dinkelacker I."/>
            <person name="Fulton L."/>
            <person name="Fulton R."/>
            <person name="Godfrey J."/>
            <person name="Minx P."/>
            <person name="Mitreva M."/>
            <person name="Roeseler W."/>
            <person name="Tian H."/>
            <person name="Witte H."/>
            <person name="Yang S.P."/>
            <person name="Wilson R.K."/>
            <person name="Sommer R.J."/>
        </authorList>
    </citation>
    <scope>NUCLEOTIDE SEQUENCE [LARGE SCALE GENOMIC DNA]</scope>
    <source>
        <strain evidence="13">PS312</strain>
    </source>
</reference>
<keyword evidence="4" id="KW-0808">Transferase</keyword>
<keyword evidence="9" id="KW-0325">Glycoprotein</keyword>
<evidence type="ECO:0000256" key="2">
    <source>
        <dbReference type="ARBA" id="ARBA00004922"/>
    </source>
</evidence>
<keyword evidence="13" id="KW-1185">Reference proteome</keyword>
<dbReference type="GO" id="GO:0008375">
    <property type="term" value="F:acetylglucosaminyltransferase activity"/>
    <property type="evidence" value="ECO:0000318"/>
    <property type="project" value="GO_Central"/>
</dbReference>
<evidence type="ECO:0000256" key="4">
    <source>
        <dbReference type="ARBA" id="ARBA00022679"/>
    </source>
</evidence>
<evidence type="ECO:0000256" key="5">
    <source>
        <dbReference type="ARBA" id="ARBA00022692"/>
    </source>
</evidence>
<dbReference type="AlphaFoldDB" id="A0A8R1UKI1"/>
<feature type="transmembrane region" description="Helical" evidence="11">
    <location>
        <begin position="16"/>
        <end position="35"/>
    </location>
</feature>
<keyword evidence="6" id="KW-0735">Signal-anchor</keyword>
<evidence type="ECO:0000256" key="7">
    <source>
        <dbReference type="ARBA" id="ARBA00022989"/>
    </source>
</evidence>
<dbReference type="Pfam" id="PF02485">
    <property type="entry name" value="Branch"/>
    <property type="match status" value="1"/>
</dbReference>
<name>A0A8R1UKI1_PRIPA</name>